<gene>
    <name evidence="1" type="ORF">HGB48_10820</name>
</gene>
<dbReference type="RefSeq" id="WP_067639363.1">
    <property type="nucleotide sequence ID" value="NZ_JAAXPI010000010.1"/>
</dbReference>
<dbReference type="EMBL" id="JAAXPI010000010">
    <property type="protein sequence ID" value="NKZ04243.1"/>
    <property type="molecule type" value="Genomic_DNA"/>
</dbReference>
<evidence type="ECO:0000313" key="1">
    <source>
        <dbReference type="EMBL" id="NKZ04243.1"/>
    </source>
</evidence>
<dbReference type="Proteomes" id="UP000579250">
    <property type="component" value="Unassembled WGS sequence"/>
</dbReference>
<sequence>MYIVSFEPDIAAALSALRQREFHDTVTGSGWPADWPQPSTIDEFRVLIDETHSSVGGILELDGRLIGPGGEDELLAMRLLSPTEVRAVFGTDHPTPENFERAHAASRPALEPDRRDQGRCTVLYDRWGEPVRIAFWGISGD</sequence>
<dbReference type="AlphaFoldDB" id="A0A846Z1H6"/>
<proteinExistence type="predicted"/>
<name>A0A846Z1H6_9ACTN</name>
<evidence type="ECO:0000313" key="2">
    <source>
        <dbReference type="Proteomes" id="UP000579250"/>
    </source>
</evidence>
<organism evidence="1 2">
    <name type="scientific">Actinomadura latina</name>
    <dbReference type="NCBI Taxonomy" id="163603"/>
    <lineage>
        <taxon>Bacteria</taxon>
        <taxon>Bacillati</taxon>
        <taxon>Actinomycetota</taxon>
        <taxon>Actinomycetes</taxon>
        <taxon>Streptosporangiales</taxon>
        <taxon>Thermomonosporaceae</taxon>
        <taxon>Actinomadura</taxon>
    </lineage>
</organism>
<reference evidence="1 2" key="1">
    <citation type="submission" date="2020-04" db="EMBL/GenBank/DDBJ databases">
        <title>MicrobeNet Type strains.</title>
        <authorList>
            <person name="Nicholson A.C."/>
        </authorList>
    </citation>
    <scope>NUCLEOTIDE SEQUENCE [LARGE SCALE GENOMIC DNA]</scope>
    <source>
        <strain evidence="1 2">ATCC BAA-277</strain>
    </source>
</reference>
<accession>A0A846Z1H6</accession>
<protein>
    <submittedName>
        <fullName evidence="1">Uncharacterized protein</fullName>
    </submittedName>
</protein>
<comment type="caution">
    <text evidence="1">The sequence shown here is derived from an EMBL/GenBank/DDBJ whole genome shotgun (WGS) entry which is preliminary data.</text>
</comment>
<keyword evidence="2" id="KW-1185">Reference proteome</keyword>